<dbReference type="InterPro" id="IPR036329">
    <property type="entry name" value="Aro-AA_hydroxylase_C_sf"/>
</dbReference>
<dbReference type="EMBL" id="CP001359">
    <property type="protein sequence ID" value="ACL66323.1"/>
    <property type="molecule type" value="Genomic_DNA"/>
</dbReference>
<sequence length="529" mass="57328">MGPTERAIAELPPHLRRFVVAQDHAAYTPRDHAVWRHVLRRLTAHLATRAHPRYLAGLAATGIEVERIPSLDEMNRKLARVGWSAVAVRGFIPPAVFTELQSRRVLAIAADIRTHEHIEYTPAPDIIHESAGHAPFIADPTYAEYLQRAGEVGFRAIASAEDQAVFEAIRNLSVVKEDPEASDEEVALSEARLRAASASVRYASESTRASRLYWWTAEYGLVGTLDDPRIYGAGLLSSIGEAVHCLTPAVRKLPLDPGCADVAYDITRMQPQLFVARDFDQLFEVLDAFTAGLSWRRGGDHGLEEARRSRSVNHLALSGGRELTGKVAERIPAAAELAPGLSTALVRLDGPVLVSREGRGEGKPWPGEVVVAFGDAEVPDRGPFDLALPGGLALRGFAVGGGEVVDLRASREGRPLDLPTWALLFVSRDLRSVAGGPADPGAWDRWFGEHGTFTAGEGEARARARKAKALPPALAALYDEVRRLREAGRGTRERLLAIREAAAAFPGDWLLRTEVDELLAPGADAPAHA</sequence>
<dbReference type="GO" id="GO:0009072">
    <property type="term" value="P:aromatic amino acid metabolic process"/>
    <property type="evidence" value="ECO:0007669"/>
    <property type="project" value="InterPro"/>
</dbReference>
<organism evidence="9 10">
    <name type="scientific">Anaeromyxobacter dehalogenans (strain ATCC BAA-258 / DSM 21875 / 2CP-1)</name>
    <dbReference type="NCBI Taxonomy" id="455488"/>
    <lineage>
        <taxon>Bacteria</taxon>
        <taxon>Pseudomonadati</taxon>
        <taxon>Myxococcota</taxon>
        <taxon>Myxococcia</taxon>
        <taxon>Myxococcales</taxon>
        <taxon>Cystobacterineae</taxon>
        <taxon>Anaeromyxobacteraceae</taxon>
        <taxon>Anaeromyxobacter</taxon>
    </lineage>
</organism>
<dbReference type="PANTHER" id="PTHR11473">
    <property type="entry name" value="AROMATIC AMINO ACID HYDROXYLASE"/>
    <property type="match status" value="1"/>
</dbReference>
<evidence type="ECO:0000256" key="3">
    <source>
        <dbReference type="ARBA" id="ARBA00022723"/>
    </source>
</evidence>
<evidence type="ECO:0000256" key="1">
    <source>
        <dbReference type="ARBA" id="ARBA00001954"/>
    </source>
</evidence>
<evidence type="ECO:0000256" key="2">
    <source>
        <dbReference type="ARBA" id="ARBA00009712"/>
    </source>
</evidence>
<dbReference type="CDD" id="cd00361">
    <property type="entry name" value="arom_aa_hydroxylase"/>
    <property type="match status" value="1"/>
</dbReference>
<feature type="binding site" evidence="7">
    <location>
        <position position="128"/>
    </location>
    <ligand>
        <name>Fe cation</name>
        <dbReference type="ChEBI" id="CHEBI:24875"/>
    </ligand>
</feature>
<keyword evidence="3 7" id="KW-0479">Metal-binding</keyword>
<feature type="binding site" evidence="7">
    <location>
        <position position="133"/>
    </location>
    <ligand>
        <name>Fe cation</name>
        <dbReference type="ChEBI" id="CHEBI:24875"/>
    </ligand>
</feature>
<dbReference type="Proteomes" id="UP000007089">
    <property type="component" value="Chromosome"/>
</dbReference>
<evidence type="ECO:0000256" key="4">
    <source>
        <dbReference type="ARBA" id="ARBA00023002"/>
    </source>
</evidence>
<dbReference type="PANTHER" id="PTHR11473:SF24">
    <property type="entry name" value="PHENYLALANINE-4-HYDROXYLASE"/>
    <property type="match status" value="1"/>
</dbReference>
<reference evidence="9" key="1">
    <citation type="submission" date="2009-01" db="EMBL/GenBank/DDBJ databases">
        <title>Complete sequence of Anaeromyxobacter dehalogenans 2CP-1.</title>
        <authorList>
            <consortium name="US DOE Joint Genome Institute"/>
            <person name="Lucas S."/>
            <person name="Copeland A."/>
            <person name="Lapidus A."/>
            <person name="Glavina del Rio T."/>
            <person name="Dalin E."/>
            <person name="Tice H."/>
            <person name="Bruce D."/>
            <person name="Goodwin L."/>
            <person name="Pitluck S."/>
            <person name="Saunders E."/>
            <person name="Brettin T."/>
            <person name="Detter J.C."/>
            <person name="Han C."/>
            <person name="Larimer F."/>
            <person name="Land M."/>
            <person name="Hauser L."/>
            <person name="Kyrpides N."/>
            <person name="Ovchinnikova G."/>
            <person name="Beliaev A.S."/>
            <person name="Richardson P."/>
        </authorList>
    </citation>
    <scope>NUCLEOTIDE SEQUENCE</scope>
    <source>
        <strain evidence="9">2CP-1</strain>
    </source>
</reference>
<feature type="binding site" evidence="7">
    <location>
        <position position="218"/>
    </location>
    <ligand>
        <name>Fe cation</name>
        <dbReference type="ChEBI" id="CHEBI:24875"/>
    </ligand>
</feature>
<comment type="similarity">
    <text evidence="2">Belongs to the biopterin-dependent aromatic amino acid hydroxylase family.</text>
</comment>
<evidence type="ECO:0000256" key="7">
    <source>
        <dbReference type="PIRSR" id="PIRSR601273-2"/>
    </source>
</evidence>
<name>B8JFE6_ANAD2</name>
<evidence type="ECO:0000259" key="8">
    <source>
        <dbReference type="PROSITE" id="PS51410"/>
    </source>
</evidence>
<dbReference type="PROSITE" id="PS51410">
    <property type="entry name" value="BH4_AAA_HYDROXYL_2"/>
    <property type="match status" value="1"/>
</dbReference>
<dbReference type="Gene3D" id="1.10.800.10">
    <property type="entry name" value="Aromatic amino acid hydroxylase"/>
    <property type="match status" value="1"/>
</dbReference>
<dbReference type="GO" id="GO:0016714">
    <property type="term" value="F:oxidoreductase activity, acting on paired donors, with incorporation or reduction of molecular oxygen, reduced pteridine as one donor, and incorporation of one atom of oxygen"/>
    <property type="evidence" value="ECO:0007669"/>
    <property type="project" value="InterPro"/>
</dbReference>
<keyword evidence="10" id="KW-1185">Reference proteome</keyword>
<comment type="cofactor">
    <cofactor evidence="1 7">
        <name>Fe(2+)</name>
        <dbReference type="ChEBI" id="CHEBI:29033"/>
    </cofactor>
</comment>
<evidence type="ECO:0000313" key="9">
    <source>
        <dbReference type="EMBL" id="ACL66323.1"/>
    </source>
</evidence>
<dbReference type="HOGENOM" id="CLU_034458_0_0_7"/>
<dbReference type="InterPro" id="IPR019774">
    <property type="entry name" value="Aromatic-AA_hydroxylase_C"/>
</dbReference>
<accession>B8JFE6</accession>
<keyword evidence="4" id="KW-0560">Oxidoreductase</keyword>
<protein>
    <submittedName>
        <fullName evidence="9">Aromatic amino acid hydroxylase</fullName>
    </submittedName>
</protein>
<dbReference type="RefSeq" id="WP_012634054.1">
    <property type="nucleotide sequence ID" value="NC_011891.1"/>
</dbReference>
<dbReference type="InterPro" id="IPR036951">
    <property type="entry name" value="ArAA_hydroxylase_sf"/>
</dbReference>
<dbReference type="SUPFAM" id="SSF56534">
    <property type="entry name" value="Aromatic aminoacid monoxygenases, catalytic and oligomerization domains"/>
    <property type="match status" value="1"/>
</dbReference>
<evidence type="ECO:0000313" key="10">
    <source>
        <dbReference type="Proteomes" id="UP000007089"/>
    </source>
</evidence>
<evidence type="ECO:0000256" key="5">
    <source>
        <dbReference type="ARBA" id="ARBA00023004"/>
    </source>
</evidence>
<proteinExistence type="inferred from homology"/>
<keyword evidence="5 7" id="KW-0408">Iron</keyword>
<dbReference type="AlphaFoldDB" id="B8JFE6"/>
<gene>
    <name evidence="9" type="ordered locus">A2cp1_2986</name>
</gene>
<dbReference type="Pfam" id="PF00351">
    <property type="entry name" value="Biopterin_H"/>
    <property type="match status" value="2"/>
</dbReference>
<dbReference type="GO" id="GO:0005506">
    <property type="term" value="F:iron ion binding"/>
    <property type="evidence" value="ECO:0007669"/>
    <property type="project" value="InterPro"/>
</dbReference>
<evidence type="ECO:0000256" key="6">
    <source>
        <dbReference type="ARBA" id="ARBA00023033"/>
    </source>
</evidence>
<keyword evidence="6" id="KW-0503">Monooxygenase</keyword>
<dbReference type="NCBIfam" id="NF010657">
    <property type="entry name" value="PRK14056.1"/>
    <property type="match status" value="1"/>
</dbReference>
<feature type="domain" description="Biopterin-dependent aromatic amino acid hydroxylase family profile" evidence="8">
    <location>
        <begin position="1"/>
        <end position="339"/>
    </location>
</feature>
<dbReference type="KEGG" id="acp:A2cp1_2986"/>
<dbReference type="InterPro" id="IPR001273">
    <property type="entry name" value="ArAA_hydroxylase"/>
</dbReference>